<evidence type="ECO:0000313" key="1">
    <source>
        <dbReference type="EMBL" id="KAJ8635251.1"/>
    </source>
</evidence>
<accession>A0ACC2LPC0</accession>
<keyword evidence="2" id="KW-1185">Reference proteome</keyword>
<name>A0ACC2LPC0_PERAE</name>
<sequence>MVRLKSRYRSRQTSLISDSREQANEWRWWRRVSGWLEGKALRTKGPNHRRGDVEEVLLVRGIGAIGGDGGDFSRKD</sequence>
<organism evidence="1 2">
    <name type="scientific">Persea americana</name>
    <name type="common">Avocado</name>
    <dbReference type="NCBI Taxonomy" id="3435"/>
    <lineage>
        <taxon>Eukaryota</taxon>
        <taxon>Viridiplantae</taxon>
        <taxon>Streptophyta</taxon>
        <taxon>Embryophyta</taxon>
        <taxon>Tracheophyta</taxon>
        <taxon>Spermatophyta</taxon>
        <taxon>Magnoliopsida</taxon>
        <taxon>Magnoliidae</taxon>
        <taxon>Laurales</taxon>
        <taxon>Lauraceae</taxon>
        <taxon>Persea</taxon>
    </lineage>
</organism>
<dbReference type="EMBL" id="CM056811">
    <property type="protein sequence ID" value="KAJ8635251.1"/>
    <property type="molecule type" value="Genomic_DNA"/>
</dbReference>
<reference evidence="1 2" key="1">
    <citation type="journal article" date="2022" name="Hortic Res">
        <title>A haplotype resolved chromosomal level avocado genome allows analysis of novel avocado genes.</title>
        <authorList>
            <person name="Nath O."/>
            <person name="Fletcher S.J."/>
            <person name="Hayward A."/>
            <person name="Shaw L.M."/>
            <person name="Masouleh A.K."/>
            <person name="Furtado A."/>
            <person name="Henry R.J."/>
            <person name="Mitter N."/>
        </authorList>
    </citation>
    <scope>NUCLEOTIDE SEQUENCE [LARGE SCALE GENOMIC DNA]</scope>
    <source>
        <strain evidence="2">cv. Hass</strain>
    </source>
</reference>
<proteinExistence type="predicted"/>
<dbReference type="Proteomes" id="UP001234297">
    <property type="component" value="Chromosome 3"/>
</dbReference>
<gene>
    <name evidence="1" type="ORF">MRB53_009518</name>
</gene>
<comment type="caution">
    <text evidence="1">The sequence shown here is derived from an EMBL/GenBank/DDBJ whole genome shotgun (WGS) entry which is preliminary data.</text>
</comment>
<protein>
    <submittedName>
        <fullName evidence="1">Uncharacterized protein</fullName>
    </submittedName>
</protein>
<evidence type="ECO:0000313" key="2">
    <source>
        <dbReference type="Proteomes" id="UP001234297"/>
    </source>
</evidence>